<evidence type="ECO:0008006" key="3">
    <source>
        <dbReference type="Google" id="ProtNLM"/>
    </source>
</evidence>
<evidence type="ECO:0000313" key="2">
    <source>
        <dbReference type="Proteomes" id="UP001362899"/>
    </source>
</evidence>
<proteinExistence type="predicted"/>
<keyword evidence="2" id="KW-1185">Reference proteome</keyword>
<name>A0AAV5RH95_STABA</name>
<organism evidence="1 2">
    <name type="scientific">Starmerella bacillaris</name>
    <name type="common">Yeast</name>
    <name type="synonym">Candida zemplinina</name>
    <dbReference type="NCBI Taxonomy" id="1247836"/>
    <lineage>
        <taxon>Eukaryota</taxon>
        <taxon>Fungi</taxon>
        <taxon>Dikarya</taxon>
        <taxon>Ascomycota</taxon>
        <taxon>Saccharomycotina</taxon>
        <taxon>Dipodascomycetes</taxon>
        <taxon>Dipodascales</taxon>
        <taxon>Trichomonascaceae</taxon>
        <taxon>Starmerella</taxon>
    </lineage>
</organism>
<accession>A0AAV5RH95</accession>
<evidence type="ECO:0000313" key="1">
    <source>
        <dbReference type="EMBL" id="GMM50582.1"/>
    </source>
</evidence>
<dbReference type="AlphaFoldDB" id="A0AAV5RH95"/>
<dbReference type="Proteomes" id="UP001362899">
    <property type="component" value="Unassembled WGS sequence"/>
</dbReference>
<reference evidence="1 2" key="1">
    <citation type="journal article" date="2023" name="Elife">
        <title>Identification of key yeast species and microbe-microbe interactions impacting larval growth of Drosophila in the wild.</title>
        <authorList>
            <person name="Mure A."/>
            <person name="Sugiura Y."/>
            <person name="Maeda R."/>
            <person name="Honda K."/>
            <person name="Sakurai N."/>
            <person name="Takahashi Y."/>
            <person name="Watada M."/>
            <person name="Katoh T."/>
            <person name="Gotoh A."/>
            <person name="Gotoh Y."/>
            <person name="Taniguchi I."/>
            <person name="Nakamura K."/>
            <person name="Hayashi T."/>
            <person name="Katayama T."/>
            <person name="Uemura T."/>
            <person name="Hattori Y."/>
        </authorList>
    </citation>
    <scope>NUCLEOTIDE SEQUENCE [LARGE SCALE GENOMIC DNA]</scope>
    <source>
        <strain evidence="1 2">SB-73</strain>
    </source>
</reference>
<comment type="caution">
    <text evidence="1">The sequence shown here is derived from an EMBL/GenBank/DDBJ whole genome shotgun (WGS) entry which is preliminary data.</text>
</comment>
<dbReference type="EMBL" id="BTGC01000003">
    <property type="protein sequence ID" value="GMM50582.1"/>
    <property type="molecule type" value="Genomic_DNA"/>
</dbReference>
<protein>
    <recommendedName>
        <fullName evidence="3">RRM domain-containing protein</fullName>
    </recommendedName>
</protein>
<sequence>MRIHIGRISPALAGSSGDLEKLLDKHGRRTSPISLHKKPLGEYYFAFVDMDLDAKQYSQLCSQLNSVTFKQSKLEIKQAKPDFKQVLEKEKELPAKPALNPDQYLRFKSRGRREIDLFHGRNRESKKIREFPTFRVLINHKLRKPRLRKTKLWGLEKRPLNKLTDHFVNGEWRDADDHAIEVVSTMQDEHARDSELVKTFSTNAAYLSDSDFEEFKQNANTLEDGYSDDEIEIVRDDNQFVAQKHSYSDDEDESAMSVDKPNSVETLKSAFEVDKPFTLFGPVETAEETPKPVTEIEPAPRKGLFFIHKSPYLRSQAQASQLVSVFDSSAWEKEFFERRSEFKGDMKKRHRDAVRIARKMGKKQGE</sequence>
<gene>
    <name evidence="1" type="ORF">DASB73_015400</name>
</gene>